<accession>A0ABP0SRX5</accession>
<feature type="compositionally biased region" description="Polar residues" evidence="1">
    <location>
        <begin position="57"/>
        <end position="71"/>
    </location>
</feature>
<feature type="compositionally biased region" description="Basic and acidic residues" evidence="1">
    <location>
        <begin position="369"/>
        <end position="381"/>
    </location>
</feature>
<feature type="compositionally biased region" description="Basic residues" evidence="1">
    <location>
        <begin position="352"/>
        <end position="362"/>
    </location>
</feature>
<dbReference type="Proteomes" id="UP001642484">
    <property type="component" value="Unassembled WGS sequence"/>
</dbReference>
<evidence type="ECO:0000256" key="1">
    <source>
        <dbReference type="SAM" id="MobiDB-lite"/>
    </source>
</evidence>
<protein>
    <submittedName>
        <fullName evidence="2">Uncharacterized protein</fullName>
    </submittedName>
</protein>
<proteinExistence type="predicted"/>
<feature type="compositionally biased region" description="Basic and acidic residues" evidence="1">
    <location>
        <begin position="394"/>
        <end position="409"/>
    </location>
</feature>
<dbReference type="EMBL" id="CAXAMN010028117">
    <property type="protein sequence ID" value="CAK9115195.1"/>
    <property type="molecule type" value="Genomic_DNA"/>
</dbReference>
<feature type="region of interest" description="Disordered" evidence="1">
    <location>
        <begin position="1"/>
        <end position="77"/>
    </location>
</feature>
<feature type="region of interest" description="Disordered" evidence="1">
    <location>
        <begin position="349"/>
        <end position="430"/>
    </location>
</feature>
<sequence length="448" mass="50726">MLNGMMEDNTFFSDPQPVRPRERRKLFNVRPLQRESLLPETRSPEARPKHQPPLQPPTFTFGESATRTPPLTSGVPRAGGEADWWRWSSSLGEFLGKCVKNEIHNILTTLRLTRPTHMSSPQAKFHMNSLKAFQQLFEELTYMHELHEFDIVAYVNPFLEVIQSDATSGELTAVALEAVDKFVSFGLVHPESPKSMEAINTVAWGVIHCRFLSNGWASDEVVLLKMVGLLLDCLRCSAGPYLSDFCVWHMVRKCFQVSRQPNASHLLRSSAEGMLQQMVLTIFGTQKERSQRVRVESVEADADARRTAESQGPKLQVYKPYGFRAMHFVLRFLSFLLAYGRGALGEKEQKLKAVRAARRPRSRSPSQDGRQKDGSPEEKPPDLGLTDAAAVGKEVGRRWDRKEEKDPKIHRPSWSVVPEKDRSCPGRRIGTCPGDASKKKYKCINKKI</sequence>
<organism evidence="2 3">
    <name type="scientific">Durusdinium trenchii</name>
    <dbReference type="NCBI Taxonomy" id="1381693"/>
    <lineage>
        <taxon>Eukaryota</taxon>
        <taxon>Sar</taxon>
        <taxon>Alveolata</taxon>
        <taxon>Dinophyceae</taxon>
        <taxon>Suessiales</taxon>
        <taxon>Symbiodiniaceae</taxon>
        <taxon>Durusdinium</taxon>
    </lineage>
</organism>
<gene>
    <name evidence="2" type="ORF">CCMP2556_LOCUS53242</name>
</gene>
<keyword evidence="3" id="KW-1185">Reference proteome</keyword>
<evidence type="ECO:0000313" key="2">
    <source>
        <dbReference type="EMBL" id="CAK9115195.1"/>
    </source>
</evidence>
<name>A0ABP0SRX5_9DINO</name>
<reference evidence="2 3" key="1">
    <citation type="submission" date="2024-02" db="EMBL/GenBank/DDBJ databases">
        <authorList>
            <person name="Chen Y."/>
            <person name="Shah S."/>
            <person name="Dougan E. K."/>
            <person name="Thang M."/>
            <person name="Chan C."/>
        </authorList>
    </citation>
    <scope>NUCLEOTIDE SEQUENCE [LARGE SCALE GENOMIC DNA]</scope>
</reference>
<evidence type="ECO:0000313" key="3">
    <source>
        <dbReference type="Proteomes" id="UP001642484"/>
    </source>
</evidence>
<comment type="caution">
    <text evidence="2">The sequence shown here is derived from an EMBL/GenBank/DDBJ whole genome shotgun (WGS) entry which is preliminary data.</text>
</comment>